<organism evidence="4 5">
    <name type="scientific">Sporomusa acidovorans (strain ATCC 49682 / DSM 3132 / Mol)</name>
    <dbReference type="NCBI Taxonomy" id="1123286"/>
    <lineage>
        <taxon>Bacteria</taxon>
        <taxon>Bacillati</taxon>
        <taxon>Bacillota</taxon>
        <taxon>Negativicutes</taxon>
        <taxon>Selenomonadales</taxon>
        <taxon>Sporomusaceae</taxon>
        <taxon>Sporomusa</taxon>
    </lineage>
</organism>
<dbReference type="PANTHER" id="PTHR31690">
    <property type="entry name" value="FUCOSE MUTAROTASE"/>
    <property type="match status" value="1"/>
</dbReference>
<evidence type="ECO:0000256" key="2">
    <source>
        <dbReference type="ARBA" id="ARBA00023235"/>
    </source>
</evidence>
<evidence type="ECO:0000256" key="1">
    <source>
        <dbReference type="ARBA" id="ARBA00000223"/>
    </source>
</evidence>
<dbReference type="Gene3D" id="3.40.1650.10">
    <property type="entry name" value="RbsD-like domain"/>
    <property type="match status" value="1"/>
</dbReference>
<dbReference type="EC" id="5.1.3.29" evidence="4"/>
<dbReference type="Proteomes" id="UP000216052">
    <property type="component" value="Chromosome"/>
</dbReference>
<keyword evidence="5" id="KW-1185">Reference proteome</keyword>
<dbReference type="GO" id="GO:0036373">
    <property type="term" value="F:L-fucose mutarotase activity"/>
    <property type="evidence" value="ECO:0007669"/>
    <property type="project" value="UniProtKB-EC"/>
</dbReference>
<dbReference type="SUPFAM" id="SSF102546">
    <property type="entry name" value="RbsD-like"/>
    <property type="match status" value="1"/>
</dbReference>
<keyword evidence="2 4" id="KW-0413">Isomerase</keyword>
<evidence type="ECO:0000313" key="5">
    <source>
        <dbReference type="Proteomes" id="UP000216052"/>
    </source>
</evidence>
<dbReference type="InterPro" id="IPR007721">
    <property type="entry name" value="RbsD_FucU"/>
</dbReference>
<name>A0ABZ3JAK5_SPOA4</name>
<dbReference type="RefSeq" id="WP_093797442.1">
    <property type="nucleotide sequence ID" value="NZ_CP155571.1"/>
</dbReference>
<protein>
    <submittedName>
        <fullName evidence="4">L-fucose mutarotase</fullName>
        <ecNumber evidence="4">5.1.3.29</ecNumber>
    </submittedName>
</protein>
<reference evidence="4" key="1">
    <citation type="submission" date="2024-05" db="EMBL/GenBank/DDBJ databases">
        <title>Isolation and characterization of Sporomusa carbonis sp. nov., a carboxydotrophic hydrogenogen in the genus of Sporomusa isolated from a charcoal burning pile.</title>
        <authorList>
            <person name="Boeer T."/>
            <person name="Rosenbaum F."/>
            <person name="Eysell L."/>
            <person name="Mueller V."/>
            <person name="Daniel R."/>
            <person name="Poehlein A."/>
        </authorList>
    </citation>
    <scope>NUCLEOTIDE SEQUENCE [LARGE SCALE GENOMIC DNA]</scope>
    <source>
        <strain evidence="4">DSM 3132</strain>
    </source>
</reference>
<dbReference type="PANTHER" id="PTHR31690:SF4">
    <property type="entry name" value="FUCOSE MUTAROTASE"/>
    <property type="match status" value="1"/>
</dbReference>
<gene>
    <name evidence="4" type="primary">fucU</name>
    <name evidence="4" type="ORF">SPACI_050330</name>
</gene>
<comment type="catalytic activity">
    <reaction evidence="3">
        <text>alpha-L-fucose = beta-L-fucose</text>
        <dbReference type="Rhea" id="RHEA:25580"/>
        <dbReference type="ChEBI" id="CHEBI:42548"/>
        <dbReference type="ChEBI" id="CHEBI:42589"/>
        <dbReference type="EC" id="5.1.3.29"/>
    </reaction>
</comment>
<accession>A0ABZ3JAK5</accession>
<dbReference type="Pfam" id="PF05025">
    <property type="entry name" value="RbsD_FucU"/>
    <property type="match status" value="1"/>
</dbReference>
<proteinExistence type="predicted"/>
<dbReference type="EMBL" id="CP155571">
    <property type="protein sequence ID" value="XFO74922.1"/>
    <property type="molecule type" value="Genomic_DNA"/>
</dbReference>
<comment type="catalytic activity">
    <reaction evidence="1">
        <text>beta-D-ribopyranose = beta-D-ribofuranose</text>
        <dbReference type="Rhea" id="RHEA:25432"/>
        <dbReference type="ChEBI" id="CHEBI:27476"/>
        <dbReference type="ChEBI" id="CHEBI:47002"/>
        <dbReference type="EC" id="5.4.99.62"/>
    </reaction>
</comment>
<dbReference type="InterPro" id="IPR023750">
    <property type="entry name" value="RbsD-like_sf"/>
</dbReference>
<evidence type="ECO:0000256" key="3">
    <source>
        <dbReference type="ARBA" id="ARBA00036324"/>
    </source>
</evidence>
<evidence type="ECO:0000313" key="4">
    <source>
        <dbReference type="EMBL" id="XFO74922.1"/>
    </source>
</evidence>
<sequence>MLKGIPRCINPDLLKALADMGHGDQIVIADDFYPAVSMAKSGITINADGIGAAEMVDAVLQLMPLDVDYVEHPVMIMDMMDHLKGKMERPKVWDDFIAAVKRNEPKGEKCVGFIDRFDFYEKGKTAFVTVSTGERQPYGCIILQKGVM</sequence>
<dbReference type="InterPro" id="IPR050443">
    <property type="entry name" value="RbsD/FucU_mutarotase"/>
</dbReference>